<dbReference type="Gene3D" id="3.30.930.10">
    <property type="entry name" value="Bira Bifunctional Protein, Domain 2"/>
    <property type="match status" value="1"/>
</dbReference>
<sequence>MEKWRLLKLGEVDAYTSNAITEALGLARSRGIIGNTLALYRPPTFVWLGRRTSLSQVNVSFCKENEIPISRSYMGGGVILYGGQIEYTFVSDETFFPSSDIAFNILIKCVVKAYQSLGLPAIRRGNSNDILVGERKITGTGRSRLGSSVLFTGNFLLDFNYDLAKRVLIIPAEKFQDKTAKNVVEWVTSLKKELNREVSFEEAEIALIQATGDVLGVQFEEAGLTVEELAIMDELEAKYKSEEWIKYGKWSPVKDYWRPE</sequence>
<reference evidence="2" key="1">
    <citation type="journal article" date="2014" name="Front. Microbiol.">
        <title>High frequency of phylogenetically diverse reductive dehalogenase-homologous genes in deep subseafloor sedimentary metagenomes.</title>
        <authorList>
            <person name="Kawai M."/>
            <person name="Futagami T."/>
            <person name="Toyoda A."/>
            <person name="Takaki Y."/>
            <person name="Nishi S."/>
            <person name="Hori S."/>
            <person name="Arai W."/>
            <person name="Tsubouchi T."/>
            <person name="Morono Y."/>
            <person name="Uchiyama I."/>
            <person name="Ito T."/>
            <person name="Fujiyama A."/>
            <person name="Inagaki F."/>
            <person name="Takami H."/>
        </authorList>
    </citation>
    <scope>NUCLEOTIDE SEQUENCE</scope>
    <source>
        <strain evidence="2">Expedition CK06-06</strain>
    </source>
</reference>
<dbReference type="AlphaFoldDB" id="X1SBG7"/>
<proteinExistence type="predicted"/>
<dbReference type="SUPFAM" id="SSF55681">
    <property type="entry name" value="Class II aaRS and biotin synthetases"/>
    <property type="match status" value="1"/>
</dbReference>
<name>X1SBG7_9ZZZZ</name>
<protein>
    <recommendedName>
        <fullName evidence="1">BPL/LPL catalytic domain-containing protein</fullName>
    </recommendedName>
</protein>
<dbReference type="EMBL" id="BARW01001336">
    <property type="protein sequence ID" value="GAI72775.1"/>
    <property type="molecule type" value="Genomic_DNA"/>
</dbReference>
<dbReference type="PANTHER" id="PTHR43679">
    <property type="entry name" value="OCTANOYLTRANSFERASE LIPM-RELATED"/>
    <property type="match status" value="1"/>
</dbReference>
<organism evidence="2">
    <name type="scientific">marine sediment metagenome</name>
    <dbReference type="NCBI Taxonomy" id="412755"/>
    <lineage>
        <taxon>unclassified sequences</taxon>
        <taxon>metagenomes</taxon>
        <taxon>ecological metagenomes</taxon>
    </lineage>
</organism>
<gene>
    <name evidence="2" type="ORF">S12H4_04359</name>
</gene>
<evidence type="ECO:0000259" key="1">
    <source>
        <dbReference type="PROSITE" id="PS51733"/>
    </source>
</evidence>
<dbReference type="InterPro" id="IPR004143">
    <property type="entry name" value="BPL_LPL_catalytic"/>
</dbReference>
<evidence type="ECO:0000313" key="2">
    <source>
        <dbReference type="EMBL" id="GAI72775.1"/>
    </source>
</evidence>
<comment type="caution">
    <text evidence="2">The sequence shown here is derived from an EMBL/GenBank/DDBJ whole genome shotgun (WGS) entry which is preliminary data.</text>
</comment>
<dbReference type="PROSITE" id="PS51733">
    <property type="entry name" value="BPL_LPL_CATALYTIC"/>
    <property type="match status" value="1"/>
</dbReference>
<dbReference type="Pfam" id="PF21948">
    <property type="entry name" value="LplA-B_cat"/>
    <property type="match status" value="1"/>
</dbReference>
<accession>X1SBG7</accession>
<dbReference type="InterPro" id="IPR045864">
    <property type="entry name" value="aa-tRNA-synth_II/BPL/LPL"/>
</dbReference>
<dbReference type="PANTHER" id="PTHR43679:SF2">
    <property type="entry name" value="OCTANOYL-[GCVH]:PROTEIN N-OCTANOYLTRANSFERASE"/>
    <property type="match status" value="1"/>
</dbReference>
<dbReference type="InterPro" id="IPR050664">
    <property type="entry name" value="Octanoyltrans_LipM/LipL"/>
</dbReference>
<feature type="domain" description="BPL/LPL catalytic" evidence="1">
    <location>
        <begin position="31"/>
        <end position="219"/>
    </location>
</feature>